<proteinExistence type="predicted"/>
<feature type="compositionally biased region" description="Basic and acidic residues" evidence="1">
    <location>
        <begin position="354"/>
        <end position="376"/>
    </location>
</feature>
<feature type="compositionally biased region" description="Basic and acidic residues" evidence="1">
    <location>
        <begin position="674"/>
        <end position="689"/>
    </location>
</feature>
<reference evidence="3 4" key="1">
    <citation type="journal article" date="2016" name="Mol. Biol. Evol.">
        <title>Comparative Genomics of Early-Diverging Mushroom-Forming Fungi Provides Insights into the Origins of Lignocellulose Decay Capabilities.</title>
        <authorList>
            <person name="Nagy L.G."/>
            <person name="Riley R."/>
            <person name="Tritt A."/>
            <person name="Adam C."/>
            <person name="Daum C."/>
            <person name="Floudas D."/>
            <person name="Sun H."/>
            <person name="Yadav J.S."/>
            <person name="Pangilinan J."/>
            <person name="Larsson K.H."/>
            <person name="Matsuura K."/>
            <person name="Barry K."/>
            <person name="Labutti K."/>
            <person name="Kuo R."/>
            <person name="Ohm R.A."/>
            <person name="Bhattacharya S.S."/>
            <person name="Shirouzu T."/>
            <person name="Yoshinaga Y."/>
            <person name="Martin F.M."/>
            <person name="Grigoriev I.V."/>
            <person name="Hibbett D.S."/>
        </authorList>
    </citation>
    <scope>NUCLEOTIDE SEQUENCE [LARGE SCALE GENOMIC DNA]</scope>
    <source>
        <strain evidence="3 4">HHB14362 ss-1</strain>
    </source>
</reference>
<feature type="compositionally biased region" description="Acidic residues" evidence="1">
    <location>
        <begin position="27"/>
        <end position="42"/>
    </location>
</feature>
<dbReference type="SMART" id="SM00456">
    <property type="entry name" value="WW"/>
    <property type="match status" value="1"/>
</dbReference>
<feature type="compositionally biased region" description="Basic and acidic residues" evidence="1">
    <location>
        <begin position="1083"/>
        <end position="1097"/>
    </location>
</feature>
<organism evidence="3 4">
    <name type="scientific">Neolentinus lepideus HHB14362 ss-1</name>
    <dbReference type="NCBI Taxonomy" id="1314782"/>
    <lineage>
        <taxon>Eukaryota</taxon>
        <taxon>Fungi</taxon>
        <taxon>Dikarya</taxon>
        <taxon>Basidiomycota</taxon>
        <taxon>Agaricomycotina</taxon>
        <taxon>Agaricomycetes</taxon>
        <taxon>Gloeophyllales</taxon>
        <taxon>Gloeophyllaceae</taxon>
        <taxon>Neolentinus</taxon>
    </lineage>
</organism>
<feature type="region of interest" description="Disordered" evidence="1">
    <location>
        <begin position="1"/>
        <end position="1260"/>
    </location>
</feature>
<feature type="compositionally biased region" description="Acidic residues" evidence="1">
    <location>
        <begin position="1"/>
        <end position="17"/>
    </location>
</feature>
<dbReference type="InterPro" id="IPR036020">
    <property type="entry name" value="WW_dom_sf"/>
</dbReference>
<evidence type="ECO:0000256" key="1">
    <source>
        <dbReference type="SAM" id="MobiDB-lite"/>
    </source>
</evidence>
<feature type="compositionally biased region" description="Basic and acidic residues" evidence="1">
    <location>
        <begin position="1206"/>
        <end position="1218"/>
    </location>
</feature>
<feature type="compositionally biased region" description="Basic and acidic residues" evidence="1">
    <location>
        <begin position="314"/>
        <end position="328"/>
    </location>
</feature>
<feature type="compositionally biased region" description="Low complexity" evidence="1">
    <location>
        <begin position="377"/>
        <end position="390"/>
    </location>
</feature>
<feature type="compositionally biased region" description="Basic and acidic residues" evidence="1">
    <location>
        <begin position="193"/>
        <end position="204"/>
    </location>
</feature>
<feature type="compositionally biased region" description="Basic and acidic residues" evidence="1">
    <location>
        <begin position="714"/>
        <end position="740"/>
    </location>
</feature>
<evidence type="ECO:0000313" key="3">
    <source>
        <dbReference type="EMBL" id="KZT18940.1"/>
    </source>
</evidence>
<name>A0A165MYH3_9AGAM</name>
<feature type="compositionally biased region" description="Polar residues" evidence="1">
    <location>
        <begin position="576"/>
        <end position="588"/>
    </location>
</feature>
<keyword evidence="4" id="KW-1185">Reference proteome</keyword>
<feature type="compositionally biased region" description="Low complexity" evidence="1">
    <location>
        <begin position="78"/>
        <end position="100"/>
    </location>
</feature>
<feature type="compositionally biased region" description="Basic and acidic residues" evidence="1">
    <location>
        <begin position="967"/>
        <end position="992"/>
    </location>
</feature>
<dbReference type="SUPFAM" id="SSF51045">
    <property type="entry name" value="WW domain"/>
    <property type="match status" value="1"/>
</dbReference>
<dbReference type="STRING" id="1314782.A0A165MYH3"/>
<feature type="compositionally biased region" description="Polar residues" evidence="1">
    <location>
        <begin position="298"/>
        <end position="313"/>
    </location>
</feature>
<feature type="compositionally biased region" description="Low complexity" evidence="1">
    <location>
        <begin position="647"/>
        <end position="658"/>
    </location>
</feature>
<feature type="compositionally biased region" description="Basic and acidic residues" evidence="1">
    <location>
        <begin position="285"/>
        <end position="295"/>
    </location>
</feature>
<protein>
    <recommendedName>
        <fullName evidence="2">WW domain-containing protein</fullName>
    </recommendedName>
</protein>
<feature type="compositionally biased region" description="Pro residues" evidence="1">
    <location>
        <begin position="917"/>
        <end position="926"/>
    </location>
</feature>
<sequence>MADEEMEVLDWGNEDDEQLHPSHRGEVEEDAVSLGGDEDDNDMQAFYAYQARSEQESTRASAPTPKPQQQSHKRDMTSSSQNVAPSPVSVSQSQSQQSHSTLRRNSSQPKLTHELPPKPILAVAPSVKETSTLASSMARHDRERRLNGKPHSSSDDQLPPEWELRYPRHGGSNPYYYNTKTEVSQWERPSGVRVREKERGRSPARDIGSSRSGGDGHKTSDHPVSSRSDIAHSGPRSVSASGLSYDDRHYRPGSSPRKSTEEASNKQEGASNVPSSRARSPAPRGARELHRDQRGRLNRNSVTSVDRPSGTQTRSHERPPEEAERMWIPRDAVPPEPVQVDRDERVVLSRRKRHDSDPPRREPVTPREQTTRRDYSPPRYRSPSPMLRPSAAWTSQESSAYEPAPSPHRPPLLSRQDSRAEHLAAPSIEDKQPRPRREEYDSYAPVDSVPQRRGREPELTSPQMDGENETKRRRIDDASSDRPGSRFSGLPPKPLDEEPPHRKRAPLPPQSERFREAANKRPAPPPPQSPSGAYPEPGPSYAGGGPRNQYPPPSAPVRDASHPDFAQGRLPPSGPSAGSTRTRPSRFQNDAVPPQFLDRDAMEIDIALPRSVSTNRAGPSTYDRDPQESLPKGPRAMAHRLSTSGYPAANATAPSPTAMYPSRQVAQQEMLPPRLRDRSPPPHFTRSDARGTYPTPVTAEMPSRFDGSASFGPRDVHQQEVPDARKVAPVDFPKGRRQSETKPPSSTLGVRPKLSGTNSVPIANKRMFGAAPVAPPPLPNAPMSVDRYVARSEMDREPPPRSRYVDDEEQKNTSYERGGEDYGPRSAGPESYRMNYPRQEETRTRAPTGDHLELNRRPVSPVSSNGGKVYQRNFATDNRYQEAPPALGRRSRFDTHEARTPVDSHSPEARIWTPRGVTPPPPPQPRPTYTREPEYRPATPPPPSREPSLSWRASQESMDDYAPPVRSQERIYQDNRPERTSFRASDNEREFYSRPPSITRTERDERDYYATDPSRGPRPSSVEGYPRGQYGERHAETSDRLEDNDLPQRSRPEHRQVHPEEPSSSGRKTGSYHRYPNGSRQNSRWDRPEADMPRQEDSPAVTAHPERAPMFEDVPEAAITPNTDPEFSRTSKPVRIRRPQNSQTPSQPIETLQPPAEGRLDNKKRYPPDRIAIRRGDESFERPNMHRGGSLLDRLSVAPPHAATSLRDRVQLNEHDSPEVSLLPGGEYPGEANDSGPSDLVAKKQKRRAGKPKRGRRGGP</sequence>
<feature type="compositionally biased region" description="Basic and acidic residues" evidence="1">
    <location>
        <begin position="1030"/>
        <end position="1061"/>
    </location>
</feature>
<feature type="compositionally biased region" description="Basic and acidic residues" evidence="1">
    <location>
        <begin position="1158"/>
        <end position="1184"/>
    </location>
</feature>
<evidence type="ECO:0000259" key="2">
    <source>
        <dbReference type="PROSITE" id="PS50020"/>
    </source>
</evidence>
<dbReference type="AlphaFoldDB" id="A0A165MYH3"/>
<dbReference type="InParanoid" id="A0A165MYH3"/>
<feature type="compositionally biased region" description="Basic and acidic residues" evidence="1">
    <location>
        <begin position="788"/>
        <end position="805"/>
    </location>
</feature>
<feature type="compositionally biased region" description="Basic and acidic residues" evidence="1">
    <location>
        <begin position="416"/>
        <end position="440"/>
    </location>
</feature>
<feature type="compositionally biased region" description="Basic and acidic residues" evidence="1">
    <location>
        <begin position="838"/>
        <end position="856"/>
    </location>
</feature>
<feature type="compositionally biased region" description="Polar residues" evidence="1">
    <location>
        <begin position="1120"/>
        <end position="1131"/>
    </location>
</feature>
<feature type="compositionally biased region" description="Polar residues" evidence="1">
    <location>
        <begin position="175"/>
        <end position="184"/>
    </location>
</feature>
<dbReference type="PROSITE" id="PS50020">
    <property type="entry name" value="WW_DOMAIN_2"/>
    <property type="match status" value="1"/>
</dbReference>
<feature type="compositionally biased region" description="Polar residues" evidence="1">
    <location>
        <begin position="1139"/>
        <end position="1150"/>
    </location>
</feature>
<feature type="compositionally biased region" description="Low complexity" evidence="1">
    <location>
        <begin position="274"/>
        <end position="284"/>
    </location>
</feature>
<dbReference type="InterPro" id="IPR001202">
    <property type="entry name" value="WW_dom"/>
</dbReference>
<accession>A0A165MYH3</accession>
<dbReference type="Proteomes" id="UP000076761">
    <property type="component" value="Unassembled WGS sequence"/>
</dbReference>
<feature type="compositionally biased region" description="Basic and acidic residues" evidence="1">
    <location>
        <begin position="1000"/>
        <end position="1009"/>
    </location>
</feature>
<dbReference type="Gene3D" id="2.20.70.10">
    <property type="match status" value="1"/>
</dbReference>
<gene>
    <name evidence="3" type="ORF">NEOLEDRAFT_1183847</name>
</gene>
<evidence type="ECO:0000313" key="4">
    <source>
        <dbReference type="Proteomes" id="UP000076761"/>
    </source>
</evidence>
<dbReference type="EMBL" id="KV425656">
    <property type="protein sequence ID" value="KZT18940.1"/>
    <property type="molecule type" value="Genomic_DNA"/>
</dbReference>
<feature type="domain" description="WW" evidence="2">
    <location>
        <begin position="156"/>
        <end position="191"/>
    </location>
</feature>
<feature type="compositionally biased region" description="Basic and acidic residues" evidence="1">
    <location>
        <begin position="891"/>
        <end position="908"/>
    </location>
</feature>
<feature type="compositionally biased region" description="Basic residues" evidence="1">
    <location>
        <begin position="1243"/>
        <end position="1260"/>
    </location>
</feature>
<feature type="compositionally biased region" description="Basic and acidic residues" evidence="1">
    <location>
        <begin position="468"/>
        <end position="484"/>
    </location>
</feature>
<dbReference type="OrthoDB" id="548295at2759"/>
<dbReference type="CDD" id="cd00201">
    <property type="entry name" value="WW"/>
    <property type="match status" value="1"/>
</dbReference>